<sequence length="161" mass="16835">MKRLPWLVGALVSVLALAGCGIQPTGVIPAGNAPAGFQLGAPRPQITLYFVYAGQLSPVQRAWARDATPTTVLTELFGGPTSLEEKEGFYSMLSPGRHVTVDTSAQPVTVTVAESMKELYPIGLQQVVCTVSASLAASGQPVSKGITVVASDTKLESLYCN</sequence>
<accession>A0ABW5GY35</accession>
<evidence type="ECO:0000256" key="1">
    <source>
        <dbReference type="SAM" id="SignalP"/>
    </source>
</evidence>
<evidence type="ECO:0008006" key="4">
    <source>
        <dbReference type="Google" id="ProtNLM"/>
    </source>
</evidence>
<dbReference type="Proteomes" id="UP001597483">
    <property type="component" value="Unassembled WGS sequence"/>
</dbReference>
<keyword evidence="3" id="KW-1185">Reference proteome</keyword>
<organism evidence="2 3">
    <name type="scientific">Amycolatopsis silviterrae</name>
    <dbReference type="NCBI Taxonomy" id="1656914"/>
    <lineage>
        <taxon>Bacteria</taxon>
        <taxon>Bacillati</taxon>
        <taxon>Actinomycetota</taxon>
        <taxon>Actinomycetes</taxon>
        <taxon>Pseudonocardiales</taxon>
        <taxon>Pseudonocardiaceae</taxon>
        <taxon>Amycolatopsis</taxon>
    </lineage>
</organism>
<comment type="caution">
    <text evidence="2">The sequence shown here is derived from an EMBL/GenBank/DDBJ whole genome shotgun (WGS) entry which is preliminary data.</text>
</comment>
<evidence type="ECO:0000313" key="2">
    <source>
        <dbReference type="EMBL" id="MFD2465781.1"/>
    </source>
</evidence>
<name>A0ABW5GY35_9PSEU</name>
<reference evidence="3" key="1">
    <citation type="journal article" date="2019" name="Int. J. Syst. Evol. Microbiol.">
        <title>The Global Catalogue of Microorganisms (GCM) 10K type strain sequencing project: providing services to taxonomists for standard genome sequencing and annotation.</title>
        <authorList>
            <consortium name="The Broad Institute Genomics Platform"/>
            <consortium name="The Broad Institute Genome Sequencing Center for Infectious Disease"/>
            <person name="Wu L."/>
            <person name="Ma J."/>
        </authorList>
    </citation>
    <scope>NUCLEOTIDE SEQUENCE [LARGE SCALE GENOMIC DNA]</scope>
    <source>
        <strain evidence="3">CGMCC 4.7641</strain>
    </source>
</reference>
<feature type="signal peptide" evidence="1">
    <location>
        <begin position="1"/>
        <end position="18"/>
    </location>
</feature>
<gene>
    <name evidence="2" type="ORF">ACFSVL_00165</name>
</gene>
<feature type="chain" id="PRO_5045537058" description="GerMN domain-containing protein" evidence="1">
    <location>
        <begin position="19"/>
        <end position="161"/>
    </location>
</feature>
<dbReference type="RefSeq" id="WP_378299138.1">
    <property type="nucleotide sequence ID" value="NZ_JBHUKS010000001.1"/>
</dbReference>
<dbReference type="EMBL" id="JBHUKS010000001">
    <property type="protein sequence ID" value="MFD2465781.1"/>
    <property type="molecule type" value="Genomic_DNA"/>
</dbReference>
<proteinExistence type="predicted"/>
<dbReference type="PROSITE" id="PS51257">
    <property type="entry name" value="PROKAR_LIPOPROTEIN"/>
    <property type="match status" value="1"/>
</dbReference>
<evidence type="ECO:0000313" key="3">
    <source>
        <dbReference type="Proteomes" id="UP001597483"/>
    </source>
</evidence>
<protein>
    <recommendedName>
        <fullName evidence="4">GerMN domain-containing protein</fullName>
    </recommendedName>
</protein>
<keyword evidence="1" id="KW-0732">Signal</keyword>